<dbReference type="SUPFAM" id="SSF51905">
    <property type="entry name" value="FAD/NAD(P)-binding domain"/>
    <property type="match status" value="1"/>
</dbReference>
<keyword evidence="1" id="KW-0560">Oxidoreductase</keyword>
<evidence type="ECO:0000313" key="3">
    <source>
        <dbReference type="Proteomes" id="UP001529510"/>
    </source>
</evidence>
<sequence>MEAMTPIRLNRWGLPELDPESMRTSEPWVFAGGDVAGLANTTVEAVNDGKQASWHMHRYLQ</sequence>
<protein>
    <submittedName>
        <fullName evidence="2">Uncharacterized protein</fullName>
    </submittedName>
</protein>
<dbReference type="EMBL" id="JAMKFB020000024">
    <property type="protein sequence ID" value="KAL0156456.1"/>
    <property type="molecule type" value="Genomic_DNA"/>
</dbReference>
<organism evidence="2 3">
    <name type="scientific">Cirrhinus mrigala</name>
    <name type="common">Mrigala</name>
    <dbReference type="NCBI Taxonomy" id="683832"/>
    <lineage>
        <taxon>Eukaryota</taxon>
        <taxon>Metazoa</taxon>
        <taxon>Chordata</taxon>
        <taxon>Craniata</taxon>
        <taxon>Vertebrata</taxon>
        <taxon>Euteleostomi</taxon>
        <taxon>Actinopterygii</taxon>
        <taxon>Neopterygii</taxon>
        <taxon>Teleostei</taxon>
        <taxon>Ostariophysi</taxon>
        <taxon>Cypriniformes</taxon>
        <taxon>Cyprinidae</taxon>
        <taxon>Labeoninae</taxon>
        <taxon>Labeonini</taxon>
        <taxon>Cirrhinus</taxon>
    </lineage>
</organism>
<reference evidence="2 3" key="1">
    <citation type="submission" date="2024-05" db="EMBL/GenBank/DDBJ databases">
        <title>Genome sequencing and assembly of Indian major carp, Cirrhinus mrigala (Hamilton, 1822).</title>
        <authorList>
            <person name="Mohindra V."/>
            <person name="Chowdhury L.M."/>
            <person name="Lal K."/>
            <person name="Jena J.K."/>
        </authorList>
    </citation>
    <scope>NUCLEOTIDE SEQUENCE [LARGE SCALE GENOMIC DNA]</scope>
    <source>
        <strain evidence="2">CM1030</strain>
        <tissue evidence="2">Blood</tissue>
    </source>
</reference>
<dbReference type="InterPro" id="IPR036188">
    <property type="entry name" value="FAD/NAD-bd_sf"/>
</dbReference>
<dbReference type="AlphaFoldDB" id="A0ABD0N6I2"/>
<evidence type="ECO:0000256" key="1">
    <source>
        <dbReference type="ARBA" id="ARBA00023002"/>
    </source>
</evidence>
<dbReference type="PANTHER" id="PTHR43073">
    <property type="entry name" value="DIHYDROPYRIMIDINE DEHYDROGENASE [NADP(+)]"/>
    <property type="match status" value="1"/>
</dbReference>
<dbReference type="Proteomes" id="UP001529510">
    <property type="component" value="Unassembled WGS sequence"/>
</dbReference>
<evidence type="ECO:0000313" key="2">
    <source>
        <dbReference type="EMBL" id="KAL0156456.1"/>
    </source>
</evidence>
<dbReference type="PANTHER" id="PTHR43073:SF2">
    <property type="entry name" value="DIHYDROPYRIMIDINE DEHYDROGENASE [NADP(+)]"/>
    <property type="match status" value="1"/>
</dbReference>
<feature type="non-terminal residue" evidence="2">
    <location>
        <position position="1"/>
    </location>
</feature>
<comment type="caution">
    <text evidence="2">The sequence shown here is derived from an EMBL/GenBank/DDBJ whole genome shotgun (WGS) entry which is preliminary data.</text>
</comment>
<feature type="non-terminal residue" evidence="2">
    <location>
        <position position="61"/>
    </location>
</feature>
<proteinExistence type="predicted"/>
<dbReference type="Gene3D" id="3.50.50.60">
    <property type="entry name" value="FAD/NAD(P)-binding domain"/>
    <property type="match status" value="1"/>
</dbReference>
<accession>A0ABD0N6I2</accession>
<keyword evidence="3" id="KW-1185">Reference proteome</keyword>
<gene>
    <name evidence="2" type="ORF">M9458_047702</name>
</gene>
<name>A0ABD0N6I2_CIRMR</name>
<dbReference type="GO" id="GO:0016627">
    <property type="term" value="F:oxidoreductase activity, acting on the CH-CH group of donors"/>
    <property type="evidence" value="ECO:0007669"/>
    <property type="project" value="UniProtKB-ARBA"/>
</dbReference>